<protein>
    <submittedName>
        <fullName evidence="3">Putative secreted protein</fullName>
    </submittedName>
</protein>
<keyword evidence="2" id="KW-0732">Signal</keyword>
<reference evidence="3" key="1">
    <citation type="submission" date="2019-12" db="EMBL/GenBank/DDBJ databases">
        <title>An insight into the sialome of adult female Ixodes ricinus ticks feeding for 6 days.</title>
        <authorList>
            <person name="Perner J."/>
            <person name="Ribeiro J.M.C."/>
        </authorList>
    </citation>
    <scope>NUCLEOTIDE SEQUENCE</scope>
    <source>
        <strain evidence="3">Semi-engorged</strain>
        <tissue evidence="3">Salivary glands</tissue>
    </source>
</reference>
<evidence type="ECO:0000256" key="2">
    <source>
        <dbReference type="SAM" id="SignalP"/>
    </source>
</evidence>
<dbReference type="AlphaFoldDB" id="A0A6B0TUA2"/>
<organism evidence="3">
    <name type="scientific">Ixodes ricinus</name>
    <name type="common">Common tick</name>
    <name type="synonym">Acarus ricinus</name>
    <dbReference type="NCBI Taxonomy" id="34613"/>
    <lineage>
        <taxon>Eukaryota</taxon>
        <taxon>Metazoa</taxon>
        <taxon>Ecdysozoa</taxon>
        <taxon>Arthropoda</taxon>
        <taxon>Chelicerata</taxon>
        <taxon>Arachnida</taxon>
        <taxon>Acari</taxon>
        <taxon>Parasitiformes</taxon>
        <taxon>Ixodida</taxon>
        <taxon>Ixodoidea</taxon>
        <taxon>Ixodidae</taxon>
        <taxon>Ixodinae</taxon>
        <taxon>Ixodes</taxon>
    </lineage>
</organism>
<sequence>MCFVCVGFLFTPVPSLTAVLRGRASLVFLQPFVTSASKSINQLSRIVRRALPGSRPPGAMSGDGGGVKRQKKCAEA</sequence>
<name>A0A6B0TUA2_IXORI</name>
<proteinExistence type="predicted"/>
<dbReference type="EMBL" id="GIFC01001486">
    <property type="protein sequence ID" value="MXU83569.1"/>
    <property type="molecule type" value="Transcribed_RNA"/>
</dbReference>
<feature type="signal peptide" evidence="2">
    <location>
        <begin position="1"/>
        <end position="17"/>
    </location>
</feature>
<accession>A0A6B0TUA2</accession>
<feature type="chain" id="PRO_5025447488" evidence="2">
    <location>
        <begin position="18"/>
        <end position="76"/>
    </location>
</feature>
<evidence type="ECO:0000313" key="3">
    <source>
        <dbReference type="EMBL" id="MXU83569.1"/>
    </source>
</evidence>
<evidence type="ECO:0000256" key="1">
    <source>
        <dbReference type="SAM" id="MobiDB-lite"/>
    </source>
</evidence>
<feature type="region of interest" description="Disordered" evidence="1">
    <location>
        <begin position="52"/>
        <end position="76"/>
    </location>
</feature>